<accession>A0A0D0AHZ5</accession>
<reference evidence="1 2" key="1">
    <citation type="submission" date="2014-04" db="EMBL/GenBank/DDBJ databases">
        <title>Evolutionary Origins and Diversification of the Mycorrhizal Mutualists.</title>
        <authorList>
            <consortium name="DOE Joint Genome Institute"/>
            <consortium name="Mycorrhizal Genomics Consortium"/>
            <person name="Kohler A."/>
            <person name="Kuo A."/>
            <person name="Nagy L.G."/>
            <person name="Floudas D."/>
            <person name="Copeland A."/>
            <person name="Barry K.W."/>
            <person name="Cichocki N."/>
            <person name="Veneault-Fourrey C."/>
            <person name="LaButti K."/>
            <person name="Lindquist E.A."/>
            <person name="Lipzen A."/>
            <person name="Lundell T."/>
            <person name="Morin E."/>
            <person name="Murat C."/>
            <person name="Riley R."/>
            <person name="Ohm R."/>
            <person name="Sun H."/>
            <person name="Tunlid A."/>
            <person name="Henrissat B."/>
            <person name="Grigoriev I.V."/>
            <person name="Hibbett D.S."/>
            <person name="Martin F."/>
        </authorList>
    </citation>
    <scope>NUCLEOTIDE SEQUENCE [LARGE SCALE GENOMIC DNA]</scope>
    <source>
        <strain evidence="1 2">FD-317 M1</strain>
    </source>
</reference>
<dbReference type="AlphaFoldDB" id="A0A0D0AHZ5"/>
<gene>
    <name evidence="1" type="ORF">GYMLUDRAFT_253624</name>
</gene>
<dbReference type="Proteomes" id="UP000053593">
    <property type="component" value="Unassembled WGS sequence"/>
</dbReference>
<dbReference type="HOGENOM" id="CLU_2306470_0_0_1"/>
<evidence type="ECO:0000313" key="2">
    <source>
        <dbReference type="Proteomes" id="UP000053593"/>
    </source>
</evidence>
<evidence type="ECO:0000313" key="1">
    <source>
        <dbReference type="EMBL" id="KIK49745.1"/>
    </source>
</evidence>
<dbReference type="EMBL" id="KN835044">
    <property type="protein sequence ID" value="KIK49745.1"/>
    <property type="molecule type" value="Genomic_DNA"/>
</dbReference>
<keyword evidence="2" id="KW-1185">Reference proteome</keyword>
<sequence length="100" mass="11516">MKPSLECLLKASRIVNCLGRQIEQQHFVVEKSNEAPFGYYGMYEMIEERSVTQIEFKSQIEDQIAKIGPLIKIKWNSLQKLARKAQPLLDQIEHAGIQTV</sequence>
<name>A0A0D0AHZ5_9AGAR</name>
<organism evidence="1 2">
    <name type="scientific">Collybiopsis luxurians FD-317 M1</name>
    <dbReference type="NCBI Taxonomy" id="944289"/>
    <lineage>
        <taxon>Eukaryota</taxon>
        <taxon>Fungi</taxon>
        <taxon>Dikarya</taxon>
        <taxon>Basidiomycota</taxon>
        <taxon>Agaricomycotina</taxon>
        <taxon>Agaricomycetes</taxon>
        <taxon>Agaricomycetidae</taxon>
        <taxon>Agaricales</taxon>
        <taxon>Marasmiineae</taxon>
        <taxon>Omphalotaceae</taxon>
        <taxon>Collybiopsis</taxon>
        <taxon>Collybiopsis luxurians</taxon>
    </lineage>
</organism>
<proteinExistence type="predicted"/>
<protein>
    <submittedName>
        <fullName evidence="1">Uncharacterized protein</fullName>
    </submittedName>
</protein>